<accession>A0A5B7HPL6</accession>
<evidence type="ECO:0000313" key="2">
    <source>
        <dbReference type="Proteomes" id="UP000324222"/>
    </source>
</evidence>
<comment type="caution">
    <text evidence="1">The sequence shown here is derived from an EMBL/GenBank/DDBJ whole genome shotgun (WGS) entry which is preliminary data.</text>
</comment>
<dbReference type="AlphaFoldDB" id="A0A5B7HPL6"/>
<gene>
    <name evidence="1" type="ORF">E2C01_065447</name>
</gene>
<dbReference type="Proteomes" id="UP000324222">
    <property type="component" value="Unassembled WGS sequence"/>
</dbReference>
<sequence length="89" mass="9647">MATLLCVTPQCTPLAPEPSTPAIPEPHRHYHLSHSADHVQDMPEFSASASSCTQHSINRRELIAPLPSPAASAQRVKDARETLSYESAC</sequence>
<proteinExistence type="predicted"/>
<keyword evidence="2" id="KW-1185">Reference proteome</keyword>
<protein>
    <submittedName>
        <fullName evidence="1">Uncharacterized protein</fullName>
    </submittedName>
</protein>
<evidence type="ECO:0000313" key="1">
    <source>
        <dbReference type="EMBL" id="MPC71177.1"/>
    </source>
</evidence>
<reference evidence="1 2" key="1">
    <citation type="submission" date="2019-05" db="EMBL/GenBank/DDBJ databases">
        <title>Another draft genome of Portunus trituberculatus and its Hox gene families provides insights of decapod evolution.</title>
        <authorList>
            <person name="Jeong J.-H."/>
            <person name="Song I."/>
            <person name="Kim S."/>
            <person name="Choi T."/>
            <person name="Kim D."/>
            <person name="Ryu S."/>
            <person name="Kim W."/>
        </authorList>
    </citation>
    <scope>NUCLEOTIDE SEQUENCE [LARGE SCALE GENOMIC DNA]</scope>
    <source>
        <tissue evidence="1">Muscle</tissue>
    </source>
</reference>
<organism evidence="1 2">
    <name type="scientific">Portunus trituberculatus</name>
    <name type="common">Swimming crab</name>
    <name type="synonym">Neptunus trituberculatus</name>
    <dbReference type="NCBI Taxonomy" id="210409"/>
    <lineage>
        <taxon>Eukaryota</taxon>
        <taxon>Metazoa</taxon>
        <taxon>Ecdysozoa</taxon>
        <taxon>Arthropoda</taxon>
        <taxon>Crustacea</taxon>
        <taxon>Multicrustacea</taxon>
        <taxon>Malacostraca</taxon>
        <taxon>Eumalacostraca</taxon>
        <taxon>Eucarida</taxon>
        <taxon>Decapoda</taxon>
        <taxon>Pleocyemata</taxon>
        <taxon>Brachyura</taxon>
        <taxon>Eubrachyura</taxon>
        <taxon>Portunoidea</taxon>
        <taxon>Portunidae</taxon>
        <taxon>Portuninae</taxon>
        <taxon>Portunus</taxon>
    </lineage>
</organism>
<name>A0A5B7HPL6_PORTR</name>
<dbReference type="EMBL" id="VSRR010032460">
    <property type="protein sequence ID" value="MPC71177.1"/>
    <property type="molecule type" value="Genomic_DNA"/>
</dbReference>